<keyword evidence="10" id="KW-0539">Nucleus</keyword>
<organism evidence="15 16">
    <name type="scientific">Cloeon dipterum</name>
    <dbReference type="NCBI Taxonomy" id="197152"/>
    <lineage>
        <taxon>Eukaryota</taxon>
        <taxon>Metazoa</taxon>
        <taxon>Ecdysozoa</taxon>
        <taxon>Arthropoda</taxon>
        <taxon>Hexapoda</taxon>
        <taxon>Insecta</taxon>
        <taxon>Pterygota</taxon>
        <taxon>Palaeoptera</taxon>
        <taxon>Ephemeroptera</taxon>
        <taxon>Pisciforma</taxon>
        <taxon>Baetidae</taxon>
        <taxon>Cloeon</taxon>
    </lineage>
</organism>
<evidence type="ECO:0000256" key="3">
    <source>
        <dbReference type="ARBA" id="ARBA00022723"/>
    </source>
</evidence>
<feature type="compositionally biased region" description="Polar residues" evidence="12">
    <location>
        <begin position="1"/>
        <end position="11"/>
    </location>
</feature>
<evidence type="ECO:0000256" key="6">
    <source>
        <dbReference type="ARBA" id="ARBA00022833"/>
    </source>
</evidence>
<dbReference type="Pfam" id="PF07707">
    <property type="entry name" value="BACK"/>
    <property type="match status" value="1"/>
</dbReference>
<dbReference type="GO" id="GO:0005634">
    <property type="term" value="C:nucleus"/>
    <property type="evidence" value="ECO:0007669"/>
    <property type="project" value="UniProtKB-SubCell"/>
</dbReference>
<reference evidence="15 16" key="1">
    <citation type="submission" date="2020-04" db="EMBL/GenBank/DDBJ databases">
        <authorList>
            <person name="Alioto T."/>
            <person name="Alioto T."/>
            <person name="Gomez Garrido J."/>
        </authorList>
    </citation>
    <scope>NUCLEOTIDE SEQUENCE [LARGE SCALE GENOMIC DNA]</scope>
</reference>
<keyword evidence="5 11" id="KW-0863">Zinc-finger</keyword>
<dbReference type="Gene3D" id="3.30.160.60">
    <property type="entry name" value="Classic Zinc Finger"/>
    <property type="match status" value="7"/>
</dbReference>
<dbReference type="Pfam" id="PF00651">
    <property type="entry name" value="BTB"/>
    <property type="match status" value="1"/>
</dbReference>
<dbReference type="GO" id="GO:0006357">
    <property type="term" value="P:regulation of transcription by RNA polymerase II"/>
    <property type="evidence" value="ECO:0007669"/>
    <property type="project" value="TreeGrafter"/>
</dbReference>
<dbReference type="InterPro" id="IPR000210">
    <property type="entry name" value="BTB/POZ_dom"/>
</dbReference>
<keyword evidence="3" id="KW-0479">Metal-binding</keyword>
<accession>A0A8S1D1R7</accession>
<evidence type="ECO:0000256" key="2">
    <source>
        <dbReference type="ARBA" id="ARBA00006991"/>
    </source>
</evidence>
<keyword evidence="9" id="KW-0804">Transcription</keyword>
<feature type="domain" description="C2H2-type" evidence="14">
    <location>
        <begin position="613"/>
        <end position="640"/>
    </location>
</feature>
<dbReference type="SMART" id="SM00875">
    <property type="entry name" value="BACK"/>
    <property type="match status" value="1"/>
</dbReference>
<evidence type="ECO:0000256" key="12">
    <source>
        <dbReference type="SAM" id="MobiDB-lite"/>
    </source>
</evidence>
<feature type="domain" description="C2H2-type" evidence="14">
    <location>
        <begin position="528"/>
        <end position="555"/>
    </location>
</feature>
<evidence type="ECO:0000256" key="1">
    <source>
        <dbReference type="ARBA" id="ARBA00004123"/>
    </source>
</evidence>
<feature type="region of interest" description="Disordered" evidence="12">
    <location>
        <begin position="1"/>
        <end position="21"/>
    </location>
</feature>
<keyword evidence="8" id="KW-0238">DNA-binding</keyword>
<gene>
    <name evidence="15" type="ORF">CLODIP_2_CD13960</name>
</gene>
<dbReference type="FunFam" id="3.30.160.60:FF:000870">
    <property type="entry name" value="zinc finger protein 197 isoform X1"/>
    <property type="match status" value="1"/>
</dbReference>
<sequence>MAPTECSMSFTESEHGNSMLEKLRSQREEGRFCDVTLYVEGRSFRAHRSVLASCSPYFDSILKMHRVVKERLTVTCQNSEVFHCLINYMYTGIVLIDEDNVAEMLRLANHFLVSKLKTHCEEFLDKNLRLDNCLQTRHLADKYDMTDLIRHVAIFVRAHVHQIVKQQDFLQFSSNQIQDFLSDKTLELDVLTLLDVACCWISQDLTTRESVFPTLLEIVADWSGLSEEQVRGHLDSQALYANSTECLNAVLESLVRAERLPPQYQPTYDALNNKETATVEPEEPPQDDAQDFSDDLLLMGPPKEPLCDSVRNDERPKHKRKSSTISHLWRSPSARLQALRKIQEKMQALQSMDKLELDLSPGSANQEDTNLEPMPTESAPEAEEEILSCHLCDFSTNLVADLEQHAATTHAHDLRYKCNICEFTCTFNKDYYSHMREHFPGPPFVCDTCEYRCDRIHQVLSHRLRHSDEKPFSCLECGFKCRTKPNLTQHQRSHSGQRPFTCEACGRSFGMKSTLEQHLATHSSDKPYLCDTCGFSTKYLSHLIAHKRIHTGEVHKCSYPQCRYTTPKRSQLGSHMRTHMGVRPHTCSTCGRGFLEKSHLVRHERIHLEDKPFKCSQCDYASSRRDKLKEHFNRHHGQNASAKVPYRPRPPRTRLAKMDELELILGSTGPSGLPHFPSFEHLKQGSKHVELLKGGSSQSLPMMGFGQQAFVEPIRPLMGPGLGLAQGGLVDYSLQACMPLF</sequence>
<evidence type="ECO:0000256" key="9">
    <source>
        <dbReference type="ARBA" id="ARBA00023163"/>
    </source>
</evidence>
<evidence type="ECO:0000259" key="13">
    <source>
        <dbReference type="PROSITE" id="PS50097"/>
    </source>
</evidence>
<dbReference type="GO" id="GO:0003700">
    <property type="term" value="F:DNA-binding transcription factor activity"/>
    <property type="evidence" value="ECO:0007669"/>
    <property type="project" value="TreeGrafter"/>
</dbReference>
<dbReference type="SUPFAM" id="SSF54695">
    <property type="entry name" value="POZ domain"/>
    <property type="match status" value="1"/>
</dbReference>
<dbReference type="InterPro" id="IPR011333">
    <property type="entry name" value="SKP1/BTB/POZ_sf"/>
</dbReference>
<comment type="similarity">
    <text evidence="2">Belongs to the krueppel C2H2-type zinc-finger protein family.</text>
</comment>
<dbReference type="SMART" id="SM00355">
    <property type="entry name" value="ZnF_C2H2"/>
    <property type="match status" value="9"/>
</dbReference>
<dbReference type="InterPro" id="IPR050589">
    <property type="entry name" value="Ikaros_C2H2-ZF"/>
</dbReference>
<dbReference type="FunFam" id="3.30.160.60:FF:000624">
    <property type="entry name" value="zinc finger protein 697"/>
    <property type="match status" value="1"/>
</dbReference>
<dbReference type="PROSITE" id="PS50157">
    <property type="entry name" value="ZINC_FINGER_C2H2_2"/>
    <property type="match status" value="7"/>
</dbReference>
<feature type="domain" description="C2H2-type" evidence="14">
    <location>
        <begin position="444"/>
        <end position="471"/>
    </location>
</feature>
<dbReference type="GO" id="GO:0000978">
    <property type="term" value="F:RNA polymerase II cis-regulatory region sequence-specific DNA binding"/>
    <property type="evidence" value="ECO:0007669"/>
    <property type="project" value="TreeGrafter"/>
</dbReference>
<proteinExistence type="inferred from homology"/>
<dbReference type="Pfam" id="PF00096">
    <property type="entry name" value="zf-C2H2"/>
    <property type="match status" value="2"/>
</dbReference>
<evidence type="ECO:0000256" key="11">
    <source>
        <dbReference type="PROSITE-ProRule" id="PRU00042"/>
    </source>
</evidence>
<evidence type="ECO:0000256" key="8">
    <source>
        <dbReference type="ARBA" id="ARBA00023125"/>
    </source>
</evidence>
<name>A0A8S1D1R7_9INSE</name>
<dbReference type="PANTHER" id="PTHR24404">
    <property type="entry name" value="ZINC FINGER PROTEIN"/>
    <property type="match status" value="1"/>
</dbReference>
<protein>
    <recommendedName>
        <fullName evidence="17">BTB domain-containing protein</fullName>
    </recommendedName>
</protein>
<feature type="domain" description="BTB" evidence="13">
    <location>
        <begin position="33"/>
        <end position="98"/>
    </location>
</feature>
<dbReference type="PROSITE" id="PS50097">
    <property type="entry name" value="BTB"/>
    <property type="match status" value="1"/>
</dbReference>
<feature type="region of interest" description="Disordered" evidence="12">
    <location>
        <begin position="276"/>
        <end position="327"/>
    </location>
</feature>
<dbReference type="SUPFAM" id="SSF57667">
    <property type="entry name" value="beta-beta-alpha zinc fingers"/>
    <property type="match status" value="5"/>
</dbReference>
<evidence type="ECO:0000313" key="16">
    <source>
        <dbReference type="Proteomes" id="UP000494165"/>
    </source>
</evidence>
<dbReference type="InterPro" id="IPR036236">
    <property type="entry name" value="Znf_C2H2_sf"/>
</dbReference>
<keyword evidence="4" id="KW-0677">Repeat</keyword>
<dbReference type="FunFam" id="3.30.160.60:FF:002780">
    <property type="entry name" value="Protein CBR-EOR-1"/>
    <property type="match status" value="1"/>
</dbReference>
<dbReference type="EMBL" id="CADEPI010000144">
    <property type="protein sequence ID" value="CAB3377400.1"/>
    <property type="molecule type" value="Genomic_DNA"/>
</dbReference>
<comment type="caution">
    <text evidence="15">The sequence shown here is derived from an EMBL/GenBank/DDBJ whole genome shotgun (WGS) entry which is preliminary data.</text>
</comment>
<dbReference type="GO" id="GO:0008270">
    <property type="term" value="F:zinc ion binding"/>
    <property type="evidence" value="ECO:0007669"/>
    <property type="project" value="UniProtKB-KW"/>
</dbReference>
<dbReference type="AlphaFoldDB" id="A0A8S1D1R7"/>
<dbReference type="OrthoDB" id="6077919at2759"/>
<feature type="compositionally biased region" description="Acidic residues" evidence="12">
    <location>
        <begin position="280"/>
        <end position="294"/>
    </location>
</feature>
<dbReference type="PROSITE" id="PS00028">
    <property type="entry name" value="ZINC_FINGER_C2H2_1"/>
    <property type="match status" value="5"/>
</dbReference>
<feature type="domain" description="C2H2-type" evidence="14">
    <location>
        <begin position="585"/>
        <end position="612"/>
    </location>
</feature>
<evidence type="ECO:0000256" key="7">
    <source>
        <dbReference type="ARBA" id="ARBA00023015"/>
    </source>
</evidence>
<evidence type="ECO:0008006" key="17">
    <source>
        <dbReference type="Google" id="ProtNLM"/>
    </source>
</evidence>
<feature type="domain" description="C2H2-type" evidence="14">
    <location>
        <begin position="555"/>
        <end position="584"/>
    </location>
</feature>
<dbReference type="PANTHER" id="PTHR24404:SF111">
    <property type="entry name" value="GASTRULA ZINC FINGER PROTEIN XLCGF49.1-LIKE-RELATED"/>
    <property type="match status" value="1"/>
</dbReference>
<evidence type="ECO:0000313" key="15">
    <source>
        <dbReference type="EMBL" id="CAB3377400.1"/>
    </source>
</evidence>
<dbReference type="Gene3D" id="3.30.710.10">
    <property type="entry name" value="Potassium Channel Kv1.1, Chain A"/>
    <property type="match status" value="1"/>
</dbReference>
<keyword evidence="16" id="KW-1185">Reference proteome</keyword>
<evidence type="ECO:0000256" key="5">
    <source>
        <dbReference type="ARBA" id="ARBA00022771"/>
    </source>
</evidence>
<dbReference type="Proteomes" id="UP000494165">
    <property type="component" value="Unassembled WGS sequence"/>
</dbReference>
<dbReference type="Gene3D" id="1.25.40.420">
    <property type="match status" value="1"/>
</dbReference>
<feature type="domain" description="C2H2-type" evidence="14">
    <location>
        <begin position="472"/>
        <end position="499"/>
    </location>
</feature>
<evidence type="ECO:0000256" key="10">
    <source>
        <dbReference type="ARBA" id="ARBA00023242"/>
    </source>
</evidence>
<evidence type="ECO:0000259" key="14">
    <source>
        <dbReference type="PROSITE" id="PS50157"/>
    </source>
</evidence>
<evidence type="ECO:0000256" key="4">
    <source>
        <dbReference type="ARBA" id="ARBA00022737"/>
    </source>
</evidence>
<keyword evidence="6" id="KW-0862">Zinc</keyword>
<comment type="subcellular location">
    <subcellularLocation>
        <location evidence="1">Nucleus</location>
    </subcellularLocation>
</comment>
<dbReference type="SMART" id="SM00225">
    <property type="entry name" value="BTB"/>
    <property type="match status" value="1"/>
</dbReference>
<feature type="domain" description="C2H2-type" evidence="14">
    <location>
        <begin position="500"/>
        <end position="527"/>
    </location>
</feature>
<dbReference type="InterPro" id="IPR011705">
    <property type="entry name" value="BACK"/>
</dbReference>
<keyword evidence="7" id="KW-0805">Transcription regulation</keyword>
<dbReference type="FunFam" id="3.30.160.60:FF:001370">
    <property type="entry name" value="Zinc finger protein"/>
    <property type="match status" value="1"/>
</dbReference>
<dbReference type="InterPro" id="IPR013087">
    <property type="entry name" value="Znf_C2H2_type"/>
</dbReference>